<dbReference type="GO" id="GO:0004707">
    <property type="term" value="F:MAP kinase activity"/>
    <property type="evidence" value="ECO:0007669"/>
    <property type="project" value="UniProtKB-EC"/>
</dbReference>
<comment type="catalytic activity">
    <reaction evidence="14">
        <text>L-threonyl-[protein] + ATP = O-phospho-L-threonyl-[protein] + ADP + H(+)</text>
        <dbReference type="Rhea" id="RHEA:46608"/>
        <dbReference type="Rhea" id="RHEA-COMP:11060"/>
        <dbReference type="Rhea" id="RHEA-COMP:11605"/>
        <dbReference type="ChEBI" id="CHEBI:15378"/>
        <dbReference type="ChEBI" id="CHEBI:30013"/>
        <dbReference type="ChEBI" id="CHEBI:30616"/>
        <dbReference type="ChEBI" id="CHEBI:61977"/>
        <dbReference type="ChEBI" id="CHEBI:456216"/>
        <dbReference type="EC" id="2.7.11.24"/>
    </reaction>
</comment>
<dbReference type="InterPro" id="IPR003527">
    <property type="entry name" value="MAP_kinase_CS"/>
</dbReference>
<evidence type="ECO:0000256" key="8">
    <source>
        <dbReference type="ARBA" id="ARBA00022692"/>
    </source>
</evidence>
<evidence type="ECO:0000256" key="7">
    <source>
        <dbReference type="ARBA" id="ARBA00022679"/>
    </source>
</evidence>
<dbReference type="InterPro" id="IPR017441">
    <property type="entry name" value="Protein_kinase_ATP_BS"/>
</dbReference>
<keyword evidence="7 14" id="KW-0808">Transferase</keyword>
<keyword evidence="8" id="KW-0812">Transmembrane</keyword>
<gene>
    <name evidence="17" type="primary">HOG1_2</name>
    <name evidence="17" type="ORF">IWW39_005744</name>
</gene>
<keyword evidence="12" id="KW-1133">Transmembrane helix</keyword>
<keyword evidence="14" id="KW-0460">Magnesium</keyword>
<evidence type="ECO:0000256" key="10">
    <source>
        <dbReference type="ARBA" id="ARBA00022777"/>
    </source>
</evidence>
<dbReference type="EMBL" id="JANBTX010000338">
    <property type="protein sequence ID" value="KAJ2682982.1"/>
    <property type="molecule type" value="Genomic_DNA"/>
</dbReference>
<dbReference type="InterPro" id="IPR000719">
    <property type="entry name" value="Prot_kinase_dom"/>
</dbReference>
<dbReference type="GO" id="GO:0030692">
    <property type="term" value="C:Noc4p-Nop14p complex"/>
    <property type="evidence" value="ECO:0007669"/>
    <property type="project" value="TreeGrafter"/>
</dbReference>
<dbReference type="PANTHER" id="PTHR12455">
    <property type="entry name" value="NUCLEOLAR COMPLEX PROTEIN 4"/>
    <property type="match status" value="1"/>
</dbReference>
<dbReference type="InterPro" id="IPR011009">
    <property type="entry name" value="Kinase-like_dom_sf"/>
</dbReference>
<feature type="region of interest" description="Disordered" evidence="15">
    <location>
        <begin position="348"/>
        <end position="392"/>
    </location>
</feature>
<dbReference type="GO" id="GO:0005524">
    <property type="term" value="F:ATP binding"/>
    <property type="evidence" value="ECO:0007669"/>
    <property type="project" value="UniProtKB-UniRule"/>
</dbReference>
<keyword evidence="5 14" id="KW-0723">Serine/threonine-protein kinase</keyword>
<feature type="compositionally biased region" description="Polar residues" evidence="15">
    <location>
        <begin position="353"/>
        <end position="370"/>
    </location>
</feature>
<keyword evidence="10 14" id="KW-0418">Kinase</keyword>
<keyword evidence="11 13" id="KW-0067">ATP-binding</keyword>
<reference evidence="17" key="1">
    <citation type="submission" date="2022-07" db="EMBL/GenBank/DDBJ databases">
        <title>Phylogenomic reconstructions and comparative analyses of Kickxellomycotina fungi.</title>
        <authorList>
            <person name="Reynolds N.K."/>
            <person name="Stajich J.E."/>
            <person name="Barry K."/>
            <person name="Grigoriev I.V."/>
            <person name="Crous P."/>
            <person name="Smith M.E."/>
        </authorList>
    </citation>
    <scope>NUCLEOTIDE SEQUENCE</scope>
    <source>
        <strain evidence="17">CBS 109367</strain>
    </source>
</reference>
<evidence type="ECO:0000313" key="17">
    <source>
        <dbReference type="EMBL" id="KAJ2682982.1"/>
    </source>
</evidence>
<evidence type="ECO:0000256" key="14">
    <source>
        <dbReference type="RuleBase" id="RU361165"/>
    </source>
</evidence>
<accession>A0A9W8GH12</accession>
<evidence type="ECO:0000256" key="15">
    <source>
        <dbReference type="SAM" id="MobiDB-lite"/>
    </source>
</evidence>
<evidence type="ECO:0000259" key="16">
    <source>
        <dbReference type="PROSITE" id="PS50011"/>
    </source>
</evidence>
<dbReference type="InterPro" id="IPR016024">
    <property type="entry name" value="ARM-type_fold"/>
</dbReference>
<protein>
    <recommendedName>
        <fullName evidence="4 14">Mitogen-activated protein kinase</fullName>
        <ecNumber evidence="4 14">2.7.11.24</ecNumber>
    </recommendedName>
</protein>
<comment type="cofactor">
    <cofactor evidence="1 14">
        <name>Mg(2+)</name>
        <dbReference type="ChEBI" id="CHEBI:18420"/>
    </cofactor>
</comment>
<dbReference type="PANTHER" id="PTHR12455:SF0">
    <property type="entry name" value="NUCLEOLAR COMPLEX PROTEIN 4 HOMOLOG"/>
    <property type="match status" value="1"/>
</dbReference>
<evidence type="ECO:0000256" key="5">
    <source>
        <dbReference type="ARBA" id="ARBA00022527"/>
    </source>
</evidence>
<dbReference type="FunFam" id="3.30.200.20:FF:000028">
    <property type="entry name" value="Mitogen-activated protein kinase"/>
    <property type="match status" value="1"/>
</dbReference>
<dbReference type="InterPro" id="IPR027193">
    <property type="entry name" value="Noc4"/>
</dbReference>
<sequence length="910" mass="101857">MADFVKLSIFGTEFEITTRYTDLQPVGMGAFGLVCSARDQLKTRAVAIKKIMRPFSASVLAKRTYRELKLLKDLRHENIISMSDVFVSPREDIYFVTELLGTDLYRLRQSRPLEKQFIQYFLYQILRGLKYVHSAGVIHRDLKPSNIVINENCDLKICDFGLARIQDPQMTGYVSTRYYRAPEIMLTWQKYDVAVDIWSAGCILAEMFEGTPLFPGKDHVHQFSIITELLGTPPDDVIQTIGSENTLRFVQSLPRREPVSFKMRFPEIEPLAIDLLEKMLVFDPRKRITAAEALAHPYLETYHDEADEPEAASKFDWTFNDADLPVEEWKVMMYNEILDFLHVFDDPTDESQTESNIDPLSASSNDSHATAGSADSHASANSATSGATASGSEESKAVVERIIQLENNVVSSQQNLNDIVDILGIAKSGKVETAFVATNSLGRIFSGLWKQGLLKRSKDEKAATSTVSEWLRSNYNEYMGVLKTQLKHPEAAIQVAALKLLMQAVAHEGENASRASGSFEFPNSLYLSILELVLDGSEASDHLLRSLADSYLNLYDDLRYFFYRDVAKIASPDFDPFKSGKSGARSKSLVEEAESFVRNTFAVLGMIKVVPGAKEYTAFWVSGVPPAGDDSVSSAAAHRKAFSEAWIAFLRQPLTAEIYKQVLLSMHRRIIPHMVDATGLMDFLSTAYDAGGSISLLALNGLFTLIDQYNLNYPQFYEKLYALFDRNLLHVKYRARFFRLFELFLGSSHLPAYLVAAFIKRLARLSISATPAGAVTAIPVIYNLLKAHPSCMVLIHRTPGFEGEESVDAESDPYVADEADPAKCNAMASSLWELETLQHHYYPNIATLANIFSEPFHKPKFQLEDFLDHTYGTFFEGDTARLPKKAPALAVQPPTALLRAGDAISDFMVL</sequence>
<keyword evidence="9 13" id="KW-0547">Nucleotide-binding</keyword>
<dbReference type="EC" id="2.7.11.24" evidence="4 14"/>
<dbReference type="InterPro" id="IPR005612">
    <property type="entry name" value="CCAAT-binding_factor"/>
</dbReference>
<name>A0A9W8GH12_9FUNG</name>
<comment type="similarity">
    <text evidence="3">Belongs to the CBF/MAK21 family.</text>
</comment>
<dbReference type="AlphaFoldDB" id="A0A9W8GH12"/>
<evidence type="ECO:0000313" key="18">
    <source>
        <dbReference type="Proteomes" id="UP001151516"/>
    </source>
</evidence>
<dbReference type="Pfam" id="PF00069">
    <property type="entry name" value="Pkinase"/>
    <property type="match status" value="1"/>
</dbReference>
<feature type="compositionally biased region" description="Low complexity" evidence="15">
    <location>
        <begin position="378"/>
        <end position="392"/>
    </location>
</feature>
<dbReference type="SUPFAM" id="SSF48371">
    <property type="entry name" value="ARM repeat"/>
    <property type="match status" value="1"/>
</dbReference>
<comment type="subcellular location">
    <subcellularLocation>
        <location evidence="2">Nucleus membrane</location>
        <topology evidence="2">Multi-pass membrane protein</topology>
    </subcellularLocation>
</comment>
<evidence type="ECO:0000256" key="2">
    <source>
        <dbReference type="ARBA" id="ARBA00004232"/>
    </source>
</evidence>
<dbReference type="Proteomes" id="UP001151516">
    <property type="component" value="Unassembled WGS sequence"/>
</dbReference>
<dbReference type="Gene3D" id="1.10.510.10">
    <property type="entry name" value="Transferase(Phosphotransferase) domain 1"/>
    <property type="match status" value="1"/>
</dbReference>
<feature type="domain" description="Protein kinase" evidence="16">
    <location>
        <begin position="20"/>
        <end position="299"/>
    </location>
</feature>
<feature type="binding site" evidence="13">
    <location>
        <position position="50"/>
    </location>
    <ligand>
        <name>ATP</name>
        <dbReference type="ChEBI" id="CHEBI:30616"/>
    </ligand>
</feature>
<evidence type="ECO:0000256" key="6">
    <source>
        <dbReference type="ARBA" id="ARBA00022553"/>
    </source>
</evidence>
<dbReference type="InterPro" id="IPR008271">
    <property type="entry name" value="Ser/Thr_kinase_AS"/>
</dbReference>
<evidence type="ECO:0000256" key="3">
    <source>
        <dbReference type="ARBA" id="ARBA00007797"/>
    </source>
</evidence>
<dbReference type="OrthoDB" id="10263185at2759"/>
<evidence type="ECO:0000256" key="13">
    <source>
        <dbReference type="PROSITE-ProRule" id="PRU10141"/>
    </source>
</evidence>
<dbReference type="GO" id="GO:0042254">
    <property type="term" value="P:ribosome biogenesis"/>
    <property type="evidence" value="ECO:0007669"/>
    <property type="project" value="InterPro"/>
</dbReference>
<proteinExistence type="inferred from homology"/>
<dbReference type="Pfam" id="PF03914">
    <property type="entry name" value="CBF"/>
    <property type="match status" value="1"/>
</dbReference>
<evidence type="ECO:0000256" key="1">
    <source>
        <dbReference type="ARBA" id="ARBA00001946"/>
    </source>
</evidence>
<dbReference type="PROSITE" id="PS00107">
    <property type="entry name" value="PROTEIN_KINASE_ATP"/>
    <property type="match status" value="1"/>
</dbReference>
<keyword evidence="12" id="KW-0472">Membrane</keyword>
<evidence type="ECO:0000256" key="9">
    <source>
        <dbReference type="ARBA" id="ARBA00022741"/>
    </source>
</evidence>
<organism evidence="17 18">
    <name type="scientific">Coemansia spiralis</name>
    <dbReference type="NCBI Taxonomy" id="417178"/>
    <lineage>
        <taxon>Eukaryota</taxon>
        <taxon>Fungi</taxon>
        <taxon>Fungi incertae sedis</taxon>
        <taxon>Zoopagomycota</taxon>
        <taxon>Kickxellomycotina</taxon>
        <taxon>Kickxellomycetes</taxon>
        <taxon>Kickxellales</taxon>
        <taxon>Kickxellaceae</taxon>
        <taxon>Coemansia</taxon>
    </lineage>
</organism>
<evidence type="ECO:0000256" key="11">
    <source>
        <dbReference type="ARBA" id="ARBA00022840"/>
    </source>
</evidence>
<dbReference type="Gene3D" id="3.30.200.20">
    <property type="entry name" value="Phosphorylase Kinase, domain 1"/>
    <property type="match status" value="1"/>
</dbReference>
<dbReference type="GO" id="GO:0032040">
    <property type="term" value="C:small-subunit processome"/>
    <property type="evidence" value="ECO:0007669"/>
    <property type="project" value="TreeGrafter"/>
</dbReference>
<dbReference type="GO" id="GO:0031965">
    <property type="term" value="C:nuclear membrane"/>
    <property type="evidence" value="ECO:0007669"/>
    <property type="project" value="UniProtKB-SubCell"/>
</dbReference>
<comment type="caution">
    <text evidence="17">The sequence shown here is derived from an EMBL/GenBank/DDBJ whole genome shotgun (WGS) entry which is preliminary data.</text>
</comment>
<dbReference type="PROSITE" id="PS00108">
    <property type="entry name" value="PROTEIN_KINASE_ST"/>
    <property type="match status" value="1"/>
</dbReference>
<keyword evidence="18" id="KW-1185">Reference proteome</keyword>
<dbReference type="FunFam" id="1.10.510.10:FF:000049">
    <property type="entry name" value="Mitogen-activated protein kinase"/>
    <property type="match status" value="1"/>
</dbReference>
<dbReference type="PROSITE" id="PS50011">
    <property type="entry name" value="PROTEIN_KINASE_DOM"/>
    <property type="match status" value="1"/>
</dbReference>
<dbReference type="SMART" id="SM00220">
    <property type="entry name" value="S_TKc"/>
    <property type="match status" value="1"/>
</dbReference>
<dbReference type="PROSITE" id="PS01351">
    <property type="entry name" value="MAPK"/>
    <property type="match status" value="1"/>
</dbReference>
<dbReference type="SUPFAM" id="SSF56112">
    <property type="entry name" value="Protein kinase-like (PK-like)"/>
    <property type="match status" value="1"/>
</dbReference>
<evidence type="ECO:0000256" key="12">
    <source>
        <dbReference type="ARBA" id="ARBA00022989"/>
    </source>
</evidence>
<evidence type="ECO:0000256" key="4">
    <source>
        <dbReference type="ARBA" id="ARBA00012411"/>
    </source>
</evidence>
<comment type="activity regulation">
    <text evidence="14">Activated by threonine and tyrosine phosphorylation.</text>
</comment>
<comment type="similarity">
    <text evidence="14">Belongs to the protein kinase superfamily. Ser/Thr protein kinase family. MAP kinase subfamily.</text>
</comment>
<keyword evidence="6" id="KW-0597">Phosphoprotein</keyword>